<evidence type="ECO:0000313" key="2">
    <source>
        <dbReference type="Proteomes" id="UP000805193"/>
    </source>
</evidence>
<comment type="caution">
    <text evidence="1">The sequence shown here is derived from an EMBL/GenBank/DDBJ whole genome shotgun (WGS) entry which is preliminary data.</text>
</comment>
<name>A0AC60QS57_IXOPE</name>
<gene>
    <name evidence="1" type="ORF">HPB47_016309</name>
</gene>
<proteinExistence type="predicted"/>
<dbReference type="EMBL" id="JABSTQ010005016">
    <property type="protein sequence ID" value="KAG0440378.1"/>
    <property type="molecule type" value="Genomic_DNA"/>
</dbReference>
<accession>A0AC60QS57</accession>
<reference evidence="1 2" key="1">
    <citation type="journal article" date="2020" name="Cell">
        <title>Large-Scale Comparative Analyses of Tick Genomes Elucidate Their Genetic Diversity and Vector Capacities.</title>
        <authorList>
            <consortium name="Tick Genome and Microbiome Consortium (TIGMIC)"/>
            <person name="Jia N."/>
            <person name="Wang J."/>
            <person name="Shi W."/>
            <person name="Du L."/>
            <person name="Sun Y."/>
            <person name="Zhan W."/>
            <person name="Jiang J.F."/>
            <person name="Wang Q."/>
            <person name="Zhang B."/>
            <person name="Ji P."/>
            <person name="Bell-Sakyi L."/>
            <person name="Cui X.M."/>
            <person name="Yuan T.T."/>
            <person name="Jiang B.G."/>
            <person name="Yang W.F."/>
            <person name="Lam T.T."/>
            <person name="Chang Q.C."/>
            <person name="Ding S.J."/>
            <person name="Wang X.J."/>
            <person name="Zhu J.G."/>
            <person name="Ruan X.D."/>
            <person name="Zhao L."/>
            <person name="Wei J.T."/>
            <person name="Ye R.Z."/>
            <person name="Que T.C."/>
            <person name="Du C.H."/>
            <person name="Zhou Y.H."/>
            <person name="Cheng J.X."/>
            <person name="Dai P.F."/>
            <person name="Guo W.B."/>
            <person name="Han X.H."/>
            <person name="Huang E.J."/>
            <person name="Li L.F."/>
            <person name="Wei W."/>
            <person name="Gao Y.C."/>
            <person name="Liu J.Z."/>
            <person name="Shao H.Z."/>
            <person name="Wang X."/>
            <person name="Wang C.C."/>
            <person name="Yang T.C."/>
            <person name="Huo Q.B."/>
            <person name="Li W."/>
            <person name="Chen H.Y."/>
            <person name="Chen S.E."/>
            <person name="Zhou L.G."/>
            <person name="Ni X.B."/>
            <person name="Tian J.H."/>
            <person name="Sheng Y."/>
            <person name="Liu T."/>
            <person name="Pan Y.S."/>
            <person name="Xia L.Y."/>
            <person name="Li J."/>
            <person name="Zhao F."/>
            <person name="Cao W.C."/>
        </authorList>
    </citation>
    <scope>NUCLEOTIDE SEQUENCE [LARGE SCALE GENOMIC DNA]</scope>
    <source>
        <strain evidence="1">Iper-2018</strain>
    </source>
</reference>
<protein>
    <submittedName>
        <fullName evidence="1">Uncharacterized protein</fullName>
    </submittedName>
</protein>
<keyword evidence="2" id="KW-1185">Reference proteome</keyword>
<dbReference type="Proteomes" id="UP000805193">
    <property type="component" value="Unassembled WGS sequence"/>
</dbReference>
<sequence>MTHRATAVPQSEPWCLGGGSFYFDWATSLEPDASTAVDPTSARRHLQDSTRNRKVAGETQKACFKWNSSKWGKVSSNHRSFLWKVHRSRLITAQVALAALLIFLLSPLVLCSNALLLLSMYRFKRLRTPSNLFLLSLFSADFAIGLLLPPGLYFEFARQNIRCSVLCLLPYCLFIQLSGVAMISAAAVALDRCTSLALPLTYNNLITHRTAGRTVIAIWVYALLVSGVPLLHLAPPKQSCSFKLVSTPVRLFLLCALYLPCLAVMTSSYVYVYVVARRHARAIYSVENNLRTALPQDRHYGWTLTLTVACFALLWTPATVFMVAEVASDTEFDPKTPFYLGLAGLSGSSVDPLLYGFRNSEFRAALLRMLKELLPRMSSDFLGESPSGFRRSRCGTASTLRPAGASTTAAPLETDCSACTRTLIMMDLRPVSCV</sequence>
<organism evidence="1 2">
    <name type="scientific">Ixodes persulcatus</name>
    <name type="common">Taiga tick</name>
    <dbReference type="NCBI Taxonomy" id="34615"/>
    <lineage>
        <taxon>Eukaryota</taxon>
        <taxon>Metazoa</taxon>
        <taxon>Ecdysozoa</taxon>
        <taxon>Arthropoda</taxon>
        <taxon>Chelicerata</taxon>
        <taxon>Arachnida</taxon>
        <taxon>Acari</taxon>
        <taxon>Parasitiformes</taxon>
        <taxon>Ixodida</taxon>
        <taxon>Ixodoidea</taxon>
        <taxon>Ixodidae</taxon>
        <taxon>Ixodinae</taxon>
        <taxon>Ixodes</taxon>
    </lineage>
</organism>
<evidence type="ECO:0000313" key="1">
    <source>
        <dbReference type="EMBL" id="KAG0440378.1"/>
    </source>
</evidence>